<evidence type="ECO:0000313" key="2">
    <source>
        <dbReference type="Proteomes" id="UP000237105"/>
    </source>
</evidence>
<name>A0A2P5CCF8_PARAD</name>
<dbReference type="AlphaFoldDB" id="A0A2P5CCF8"/>
<feature type="non-terminal residue" evidence="1">
    <location>
        <position position="97"/>
    </location>
</feature>
<protein>
    <submittedName>
        <fullName evidence="1">Uncharacterized protein</fullName>
    </submittedName>
</protein>
<evidence type="ECO:0000313" key="1">
    <source>
        <dbReference type="EMBL" id="PON58732.1"/>
    </source>
</evidence>
<proteinExistence type="predicted"/>
<accession>A0A2P5CCF8</accession>
<keyword evidence="2" id="KW-1185">Reference proteome</keyword>
<organism evidence="1 2">
    <name type="scientific">Parasponia andersonii</name>
    <name type="common">Sponia andersonii</name>
    <dbReference type="NCBI Taxonomy" id="3476"/>
    <lineage>
        <taxon>Eukaryota</taxon>
        <taxon>Viridiplantae</taxon>
        <taxon>Streptophyta</taxon>
        <taxon>Embryophyta</taxon>
        <taxon>Tracheophyta</taxon>
        <taxon>Spermatophyta</taxon>
        <taxon>Magnoliopsida</taxon>
        <taxon>eudicotyledons</taxon>
        <taxon>Gunneridae</taxon>
        <taxon>Pentapetalae</taxon>
        <taxon>rosids</taxon>
        <taxon>fabids</taxon>
        <taxon>Rosales</taxon>
        <taxon>Cannabaceae</taxon>
        <taxon>Parasponia</taxon>
    </lineage>
</organism>
<dbReference type="EMBL" id="JXTB01000146">
    <property type="protein sequence ID" value="PON58732.1"/>
    <property type="molecule type" value="Genomic_DNA"/>
</dbReference>
<reference evidence="2" key="1">
    <citation type="submission" date="2016-06" db="EMBL/GenBank/DDBJ databases">
        <title>Parallel loss of symbiosis genes in relatives of nitrogen-fixing non-legume Parasponia.</title>
        <authorList>
            <person name="Van Velzen R."/>
            <person name="Holmer R."/>
            <person name="Bu F."/>
            <person name="Rutten L."/>
            <person name="Van Zeijl A."/>
            <person name="Liu W."/>
            <person name="Santuari L."/>
            <person name="Cao Q."/>
            <person name="Sharma T."/>
            <person name="Shen D."/>
            <person name="Roswanjaya Y."/>
            <person name="Wardhani T."/>
            <person name="Kalhor M.S."/>
            <person name="Jansen J."/>
            <person name="Van den Hoogen J."/>
            <person name="Gungor B."/>
            <person name="Hartog M."/>
            <person name="Hontelez J."/>
            <person name="Verver J."/>
            <person name="Yang W.-C."/>
            <person name="Schijlen E."/>
            <person name="Repin R."/>
            <person name="Schilthuizen M."/>
            <person name="Schranz E."/>
            <person name="Heidstra R."/>
            <person name="Miyata K."/>
            <person name="Fedorova E."/>
            <person name="Kohlen W."/>
            <person name="Bisseling T."/>
            <person name="Smit S."/>
            <person name="Geurts R."/>
        </authorList>
    </citation>
    <scope>NUCLEOTIDE SEQUENCE [LARGE SCALE GENOMIC DNA]</scope>
    <source>
        <strain evidence="2">cv. WU1-14</strain>
    </source>
</reference>
<comment type="caution">
    <text evidence="1">The sequence shown here is derived from an EMBL/GenBank/DDBJ whole genome shotgun (WGS) entry which is preliminary data.</text>
</comment>
<gene>
    <name evidence="1" type="ORF">PanWU01x14_164680</name>
</gene>
<dbReference type="Proteomes" id="UP000237105">
    <property type="component" value="Unassembled WGS sequence"/>
</dbReference>
<sequence>MDVGIFPMIGMGRLVWLMGGAIRKIKRFDERNREWKEVKGVKKDLPKQMSDPRLVNLGGRLVLMVRGLPPNEEGDILNRTSFNSVVYNEIQVKRHGD</sequence>